<protein>
    <submittedName>
        <fullName evidence="1">Uncharacterized protein</fullName>
    </submittedName>
</protein>
<comment type="caution">
    <text evidence="1">The sequence shown here is derived from an EMBL/GenBank/DDBJ whole genome shotgun (WGS) entry which is preliminary data.</text>
</comment>
<dbReference type="EMBL" id="VEPZ02000138">
    <property type="protein sequence ID" value="KAE8732726.1"/>
    <property type="molecule type" value="Genomic_DNA"/>
</dbReference>
<gene>
    <name evidence="1" type="ORF">F3Y22_tig00001777pilonHSYRG00023</name>
</gene>
<reference evidence="1" key="1">
    <citation type="submission" date="2019-09" db="EMBL/GenBank/DDBJ databases">
        <title>Draft genome information of white flower Hibiscus syriacus.</title>
        <authorList>
            <person name="Kim Y.-M."/>
        </authorList>
    </citation>
    <scope>NUCLEOTIDE SEQUENCE [LARGE SCALE GENOMIC DNA]</scope>
    <source>
        <strain evidence="1">YM2019G1</strain>
    </source>
</reference>
<dbReference type="Proteomes" id="UP000436088">
    <property type="component" value="Unassembled WGS sequence"/>
</dbReference>
<keyword evidence="2" id="KW-1185">Reference proteome</keyword>
<evidence type="ECO:0000313" key="2">
    <source>
        <dbReference type="Proteomes" id="UP000436088"/>
    </source>
</evidence>
<organism evidence="1 2">
    <name type="scientific">Hibiscus syriacus</name>
    <name type="common">Rose of Sharon</name>
    <dbReference type="NCBI Taxonomy" id="106335"/>
    <lineage>
        <taxon>Eukaryota</taxon>
        <taxon>Viridiplantae</taxon>
        <taxon>Streptophyta</taxon>
        <taxon>Embryophyta</taxon>
        <taxon>Tracheophyta</taxon>
        <taxon>Spermatophyta</taxon>
        <taxon>Magnoliopsida</taxon>
        <taxon>eudicotyledons</taxon>
        <taxon>Gunneridae</taxon>
        <taxon>Pentapetalae</taxon>
        <taxon>rosids</taxon>
        <taxon>malvids</taxon>
        <taxon>Malvales</taxon>
        <taxon>Malvaceae</taxon>
        <taxon>Malvoideae</taxon>
        <taxon>Hibiscus</taxon>
    </lineage>
</organism>
<proteinExistence type="predicted"/>
<sequence>MKGHIEHRSMWRACTLKRAFRIGVLCAILTPVAKVMAKRLKHTQSDPNEEHVTINSRLCTDLPIHGISAPSRCNLTAQHHLSRIPLHHMACRSLIKDGSPDLPDALLLNANHIREKIDRFDCEALEENWWSSTQGSAWEKMLPMGFRLKLWQHDKRREVDLLDKEEVYWCQRSRVSWLKVKDRNTKFFHVCASDRKKTNWIIGIESYEWDRVILDAIDVCISLEINKGLHKEYTAGEV</sequence>
<dbReference type="AlphaFoldDB" id="A0A6A3CUH0"/>
<evidence type="ECO:0000313" key="1">
    <source>
        <dbReference type="EMBL" id="KAE8732726.1"/>
    </source>
</evidence>
<accession>A0A6A3CUH0</accession>
<name>A0A6A3CUH0_HIBSY</name>